<evidence type="ECO:0000313" key="2">
    <source>
        <dbReference type="Proteomes" id="UP000000333"/>
    </source>
</evidence>
<dbReference type="Proteomes" id="UP000000333">
    <property type="component" value="Chromosome"/>
</dbReference>
<sequence>MGSPRMIAECYVWCAGTSRASSALTVVLIPLITSLVRVVREAAPAEAAQECGEAFTTTDYLARVRRMVEEMEDEMEPWED</sequence>
<name>E1QWD7_OLSUV</name>
<proteinExistence type="predicted"/>
<keyword evidence="2" id="KW-1185">Reference proteome</keyword>
<dbReference type="HOGENOM" id="CLU_2586284_0_0_11"/>
<dbReference type="AlphaFoldDB" id="E1QWD7"/>
<evidence type="ECO:0000313" key="1">
    <source>
        <dbReference type="EMBL" id="ADK68440.1"/>
    </source>
</evidence>
<organism evidence="1 2">
    <name type="scientific">Olsenella uli (strain ATCC 49627 / DSM 7084 / CCUG 31166 / CIP 109912 / JCM 12494 / LMG 11480 / NCIMB 702895 / VPI D76D-27C)</name>
    <name type="common">Lactobacillus uli</name>
    <dbReference type="NCBI Taxonomy" id="633147"/>
    <lineage>
        <taxon>Bacteria</taxon>
        <taxon>Bacillati</taxon>
        <taxon>Actinomycetota</taxon>
        <taxon>Coriobacteriia</taxon>
        <taxon>Coriobacteriales</taxon>
        <taxon>Atopobiaceae</taxon>
        <taxon>Olsenella</taxon>
    </lineage>
</organism>
<dbReference type="RefSeq" id="WP_013252192.1">
    <property type="nucleotide sequence ID" value="NC_014363.1"/>
</dbReference>
<dbReference type="EMBL" id="CP002106">
    <property type="protein sequence ID" value="ADK68440.1"/>
    <property type="molecule type" value="Genomic_DNA"/>
</dbReference>
<gene>
    <name evidence="1" type="ordered locus">Olsu_1335</name>
</gene>
<reference evidence="1 2" key="1">
    <citation type="journal article" date="2010" name="Stand. Genomic Sci.">
        <title>Complete genome sequence of Olsenella uli type strain (VPI D76D-27C).</title>
        <authorList>
            <person name="Goker M."/>
            <person name="Held B."/>
            <person name="Lucas S."/>
            <person name="Nolan M."/>
            <person name="Yasawong M."/>
            <person name="Glavina Del Rio T."/>
            <person name="Tice H."/>
            <person name="Cheng J.F."/>
            <person name="Bruce D."/>
            <person name="Detter J.C."/>
            <person name="Tapia R."/>
            <person name="Han C."/>
            <person name="Goodwin L."/>
            <person name="Pitluck S."/>
            <person name="Liolios K."/>
            <person name="Ivanova N."/>
            <person name="Mavromatis K."/>
            <person name="Mikhailova N."/>
            <person name="Pati A."/>
            <person name="Chen A."/>
            <person name="Palaniappan K."/>
            <person name="Land M."/>
            <person name="Hauser L."/>
            <person name="Chang Y.J."/>
            <person name="Jeffries C.D."/>
            <person name="Rohde M."/>
            <person name="Sikorski J."/>
            <person name="Pukall R."/>
            <person name="Woyke T."/>
            <person name="Bristow J."/>
            <person name="Eisen J.A."/>
            <person name="Markowitz V."/>
            <person name="Hugenholtz P."/>
            <person name="Kyrpides N.C."/>
            <person name="Klenk H.P."/>
            <person name="Lapidus A."/>
        </authorList>
    </citation>
    <scope>NUCLEOTIDE SEQUENCE [LARGE SCALE GENOMIC DNA]</scope>
    <source>
        <strain evidence="2">ATCC 49627 / DSM 7084 / CIP 109912 / JCM 12494 / NCIMB 702895 / VPI D76D-27C</strain>
    </source>
</reference>
<protein>
    <submittedName>
        <fullName evidence="1">Uncharacterized protein</fullName>
    </submittedName>
</protein>
<dbReference type="KEGG" id="ols:Olsu_1335"/>
<accession>E1QWD7</accession>
<dbReference type="GeneID" id="78512743"/>